<feature type="compositionally biased region" description="Polar residues" evidence="1">
    <location>
        <begin position="116"/>
        <end position="128"/>
    </location>
</feature>
<gene>
    <name evidence="2" type="ORF">RDB_LOCUS168563</name>
</gene>
<comment type="caution">
    <text evidence="2">The sequence shown here is derived from an EMBL/GenBank/DDBJ whole genome shotgun (WGS) entry which is preliminary data.</text>
</comment>
<accession>A0A8H3GUH3</accession>
<evidence type="ECO:0000313" key="2">
    <source>
        <dbReference type="EMBL" id="CAE6466880.1"/>
    </source>
</evidence>
<sequence>MLAFEPKHTQPFTFEHACQLDAPTIADEISRLQNSLRVLSSTQKQLQDAMALEITPDADLQQAFQENLGVIGSQEERIVMLRKALEAQGAAIAGSPHYQVHTQPNPPPASMPQVAASVSTNGRGPEQTSNEDDESGGVYL</sequence>
<dbReference type="Proteomes" id="UP000663846">
    <property type="component" value="Unassembled WGS sequence"/>
</dbReference>
<proteinExistence type="predicted"/>
<dbReference type="AlphaFoldDB" id="A0A8H3GUH3"/>
<protein>
    <submittedName>
        <fullName evidence="2">Uncharacterized protein</fullName>
    </submittedName>
</protein>
<evidence type="ECO:0000256" key="1">
    <source>
        <dbReference type="SAM" id="MobiDB-lite"/>
    </source>
</evidence>
<feature type="region of interest" description="Disordered" evidence="1">
    <location>
        <begin position="95"/>
        <end position="140"/>
    </location>
</feature>
<feature type="compositionally biased region" description="Acidic residues" evidence="1">
    <location>
        <begin position="129"/>
        <end position="140"/>
    </location>
</feature>
<organism evidence="2 3">
    <name type="scientific">Rhizoctonia solani</name>
    <dbReference type="NCBI Taxonomy" id="456999"/>
    <lineage>
        <taxon>Eukaryota</taxon>
        <taxon>Fungi</taxon>
        <taxon>Dikarya</taxon>
        <taxon>Basidiomycota</taxon>
        <taxon>Agaricomycotina</taxon>
        <taxon>Agaricomycetes</taxon>
        <taxon>Cantharellales</taxon>
        <taxon>Ceratobasidiaceae</taxon>
        <taxon>Rhizoctonia</taxon>
    </lineage>
</organism>
<reference evidence="2" key="1">
    <citation type="submission" date="2021-01" db="EMBL/GenBank/DDBJ databases">
        <authorList>
            <person name="Kaushik A."/>
        </authorList>
    </citation>
    <scope>NUCLEOTIDE SEQUENCE</scope>
    <source>
        <strain evidence="2">AG1-1C</strain>
    </source>
</reference>
<name>A0A8H3GUH3_9AGAM</name>
<evidence type="ECO:0000313" key="3">
    <source>
        <dbReference type="Proteomes" id="UP000663846"/>
    </source>
</evidence>
<dbReference type="EMBL" id="CAJMWS010000868">
    <property type="protein sequence ID" value="CAE6466880.1"/>
    <property type="molecule type" value="Genomic_DNA"/>
</dbReference>